<comment type="caution">
    <text evidence="2">The sequence shown here is derived from an EMBL/GenBank/DDBJ whole genome shotgun (WGS) entry which is preliminary data.</text>
</comment>
<feature type="region of interest" description="Disordered" evidence="1">
    <location>
        <begin position="133"/>
        <end position="154"/>
    </location>
</feature>
<keyword evidence="3" id="KW-1185">Reference proteome</keyword>
<dbReference type="AlphaFoldDB" id="A0ABD0YHP9"/>
<evidence type="ECO:0000313" key="2">
    <source>
        <dbReference type="EMBL" id="KAL1130674.1"/>
    </source>
</evidence>
<reference evidence="2 3" key="1">
    <citation type="submission" date="2024-07" db="EMBL/GenBank/DDBJ databases">
        <title>Chromosome-level genome assembly of the water stick insect Ranatra chinensis (Heteroptera: Nepidae).</title>
        <authorList>
            <person name="Liu X."/>
        </authorList>
    </citation>
    <scope>NUCLEOTIDE SEQUENCE [LARGE SCALE GENOMIC DNA]</scope>
    <source>
        <strain evidence="2">Cailab_2021Rc</strain>
        <tissue evidence="2">Muscle</tissue>
    </source>
</reference>
<dbReference type="EMBL" id="JBFDAA010000007">
    <property type="protein sequence ID" value="KAL1130674.1"/>
    <property type="molecule type" value="Genomic_DNA"/>
</dbReference>
<evidence type="ECO:0000256" key="1">
    <source>
        <dbReference type="SAM" id="MobiDB-lite"/>
    </source>
</evidence>
<gene>
    <name evidence="2" type="ORF">AAG570_011916</name>
</gene>
<feature type="compositionally biased region" description="Low complexity" evidence="1">
    <location>
        <begin position="70"/>
        <end position="84"/>
    </location>
</feature>
<name>A0ABD0YHP9_9HEMI</name>
<dbReference type="Proteomes" id="UP001558652">
    <property type="component" value="Unassembled WGS sequence"/>
</dbReference>
<evidence type="ECO:0000313" key="3">
    <source>
        <dbReference type="Proteomes" id="UP001558652"/>
    </source>
</evidence>
<protein>
    <submittedName>
        <fullName evidence="2">Uncharacterized protein</fullName>
    </submittedName>
</protein>
<sequence length="290" mass="33298">MTSKRRNMFYENKKQETTEIGLHKTQVELQFVQRTNIRRRIIREDPCDFCMCLDGEVFCWWQQQCINTSSPTTSTEPFNTTTGSESLAAEWSEEPATGTPQDNNSTTTKPKKKRLKDTVDTISTSNKLEALSTVPEEVEERSKERIPPIDVNGTIDDSKTSCQRVTKTKVKKYTTEEGVTQNYRCQLFGHGSRYYNLQQKFVRCARASRVIQVPEKQPQYAQVTAPPPPPRHEEHISIMGELQSLGQEMKSLNIEELIKILRDLLRDLKRTDSGMGRIEVLVTYASMLEP</sequence>
<feature type="compositionally biased region" description="Polar residues" evidence="1">
    <location>
        <begin position="98"/>
        <end position="108"/>
    </location>
</feature>
<accession>A0ABD0YHP9</accession>
<proteinExistence type="predicted"/>
<organism evidence="2 3">
    <name type="scientific">Ranatra chinensis</name>
    <dbReference type="NCBI Taxonomy" id="642074"/>
    <lineage>
        <taxon>Eukaryota</taxon>
        <taxon>Metazoa</taxon>
        <taxon>Ecdysozoa</taxon>
        <taxon>Arthropoda</taxon>
        <taxon>Hexapoda</taxon>
        <taxon>Insecta</taxon>
        <taxon>Pterygota</taxon>
        <taxon>Neoptera</taxon>
        <taxon>Paraneoptera</taxon>
        <taxon>Hemiptera</taxon>
        <taxon>Heteroptera</taxon>
        <taxon>Panheteroptera</taxon>
        <taxon>Nepomorpha</taxon>
        <taxon>Nepidae</taxon>
        <taxon>Ranatrinae</taxon>
        <taxon>Ranatra</taxon>
    </lineage>
</organism>
<feature type="region of interest" description="Disordered" evidence="1">
    <location>
        <begin position="70"/>
        <end position="117"/>
    </location>
</feature>